<protein>
    <recommendedName>
        <fullName evidence="3">Glycosyl hydrolase family 32 N-terminal domain-containing protein</fullName>
    </recommendedName>
</protein>
<dbReference type="Proteomes" id="UP000034688">
    <property type="component" value="Unassembled WGS sequence"/>
</dbReference>
<dbReference type="InterPro" id="IPR023296">
    <property type="entry name" value="Glyco_hydro_beta-prop_sf"/>
</dbReference>
<gene>
    <name evidence="1" type="ORF">UR54_C0028G0011</name>
</gene>
<dbReference type="EMBL" id="LBPP01000028">
    <property type="protein sequence ID" value="KKP59375.1"/>
    <property type="molecule type" value="Genomic_DNA"/>
</dbReference>
<evidence type="ECO:0008006" key="3">
    <source>
        <dbReference type="Google" id="ProtNLM"/>
    </source>
</evidence>
<name>A0A0G0D7W0_9BACT</name>
<accession>A0A0G0D7W0</accession>
<dbReference type="AlphaFoldDB" id="A0A0G0D7W0"/>
<proteinExistence type="predicted"/>
<reference evidence="1 2" key="1">
    <citation type="journal article" date="2015" name="Nature">
        <title>rRNA introns, odd ribosomes, and small enigmatic genomes across a large radiation of phyla.</title>
        <authorList>
            <person name="Brown C.T."/>
            <person name="Hug L.A."/>
            <person name="Thomas B.C."/>
            <person name="Sharon I."/>
            <person name="Castelle C.J."/>
            <person name="Singh A."/>
            <person name="Wilkins M.J."/>
            <person name="Williams K.H."/>
            <person name="Banfield J.F."/>
        </authorList>
    </citation>
    <scope>NUCLEOTIDE SEQUENCE [LARGE SCALE GENOMIC DNA]</scope>
</reference>
<comment type="caution">
    <text evidence="1">The sequence shown here is derived from an EMBL/GenBank/DDBJ whole genome shotgun (WGS) entry which is preliminary data.</text>
</comment>
<dbReference type="Gene3D" id="2.115.10.20">
    <property type="entry name" value="Glycosyl hydrolase domain, family 43"/>
    <property type="match status" value="1"/>
</dbReference>
<dbReference type="SUPFAM" id="SSF75005">
    <property type="entry name" value="Arabinanase/levansucrase/invertase"/>
    <property type="match status" value="1"/>
</dbReference>
<evidence type="ECO:0000313" key="2">
    <source>
        <dbReference type="Proteomes" id="UP000034688"/>
    </source>
</evidence>
<evidence type="ECO:0000313" key="1">
    <source>
        <dbReference type="EMBL" id="KKP59375.1"/>
    </source>
</evidence>
<sequence length="240" mass="27484">MFKKLFKLTLIFLISLTYLYFAKSISAFEFVKAAENPLNISYINNYAYELQHHIFKEGDVYKGIFVINRPPETYYSLGYFESVNGVDWITKKEILNIGSDLSNPSVIKTKTGYLLFISRYDNNTVYRIYSSACDLNFNCSPNFSQVIMPDTSNYSERNGVFAGHPFQQDSRTYLFFGAWGGDGFKIKLAYSDDLVTWQRCPNDKAFLYGGDGPFPYADGNNLYLFFHRSDSSGIKLAKST</sequence>
<feature type="non-terminal residue" evidence="1">
    <location>
        <position position="240"/>
    </location>
</feature>
<organism evidence="1 2">
    <name type="scientific">Candidatus Roizmanbacteria bacterium GW2011_GWA2_34_18</name>
    <dbReference type="NCBI Taxonomy" id="1618477"/>
    <lineage>
        <taxon>Bacteria</taxon>
        <taxon>Candidatus Roizmaniibacteriota</taxon>
    </lineage>
</organism>